<accession>A0A135HNF8</accession>
<name>A0A135HNF8_9HYPH</name>
<evidence type="ECO:0000256" key="1">
    <source>
        <dbReference type="SAM" id="Phobius"/>
    </source>
</evidence>
<keyword evidence="1" id="KW-1133">Transmembrane helix</keyword>
<evidence type="ECO:0000313" key="3">
    <source>
        <dbReference type="Proteomes" id="UP000070107"/>
    </source>
</evidence>
<dbReference type="EMBL" id="LNTU01000041">
    <property type="protein sequence ID" value="KXF74742.1"/>
    <property type="molecule type" value="Genomic_DNA"/>
</dbReference>
<feature type="transmembrane region" description="Helical" evidence="1">
    <location>
        <begin position="31"/>
        <end position="51"/>
    </location>
</feature>
<comment type="caution">
    <text evidence="2">The sequence shown here is derived from an EMBL/GenBank/DDBJ whole genome shotgun (WGS) entry which is preliminary data.</text>
</comment>
<gene>
    <name evidence="2" type="ORF">ATN84_22935</name>
</gene>
<keyword evidence="1" id="KW-0812">Transmembrane</keyword>
<dbReference type="Proteomes" id="UP000070107">
    <property type="component" value="Unassembled WGS sequence"/>
</dbReference>
<dbReference type="AlphaFoldDB" id="A0A135HNF8"/>
<evidence type="ECO:0000313" key="2">
    <source>
        <dbReference type="EMBL" id="KXF74742.1"/>
    </source>
</evidence>
<keyword evidence="1" id="KW-0472">Membrane</keyword>
<keyword evidence="3" id="KW-1185">Reference proteome</keyword>
<organism evidence="2 3">
    <name type="scientific">Paramesorhizobium deserti</name>
    <dbReference type="NCBI Taxonomy" id="1494590"/>
    <lineage>
        <taxon>Bacteria</taxon>
        <taxon>Pseudomonadati</taxon>
        <taxon>Pseudomonadota</taxon>
        <taxon>Alphaproteobacteria</taxon>
        <taxon>Hyphomicrobiales</taxon>
        <taxon>Phyllobacteriaceae</taxon>
        <taxon>Paramesorhizobium</taxon>
    </lineage>
</organism>
<proteinExistence type="predicted"/>
<protein>
    <submittedName>
        <fullName evidence="2">Uncharacterized protein</fullName>
    </submittedName>
</protein>
<sequence length="65" mass="7407">MRETVAAYLPWLLSAITISHSHPGNDKFRHVWLLGVGDQALWLIWIVYAPVLGRYPVLLKMAHLA</sequence>
<reference evidence="2 3" key="1">
    <citation type="submission" date="2015-11" db="EMBL/GenBank/DDBJ databases">
        <title>Draft genome sequence of Paramesorhizobium deserti A-3-E, a strain highly resistant to diverse beta-lactam antibiotics.</title>
        <authorList>
            <person name="Lv R."/>
            <person name="Yang X."/>
            <person name="Fang N."/>
            <person name="Guo J."/>
            <person name="Luo X."/>
            <person name="Peng F."/>
            <person name="Yang R."/>
            <person name="Cui Y."/>
            <person name="Fang C."/>
            <person name="Song Y."/>
        </authorList>
    </citation>
    <scope>NUCLEOTIDE SEQUENCE [LARGE SCALE GENOMIC DNA]</scope>
    <source>
        <strain evidence="2 3">A-3-E</strain>
    </source>
</reference>